<evidence type="ECO:0000313" key="3">
    <source>
        <dbReference type="Proteomes" id="UP000078544"/>
    </source>
</evidence>
<sequence length="576" mass="65047">MGELLSSFISLDRIIITFYAERKEREHATPTPHRLPRDSIFKGNQIEDWVSLIVTFSHSLLFSRLWAPSMLDAIRNADFRVKPTVAQFGQYDGTVCPARWLNRVDWILWSSYKWTGNSVKPSVFLAAVDMSLKGLAAEWADSGCFIRRILAKGRLGSATIQDEATFRVEFTQRFSIIDMFAQPLDDVLLTDVNGSNGEPFPVNFELTQFKDESVDAYYHRSCGMLRQLGFREPDWQDERLSGLETSLLRAACDRFVKGLYNKQLSRSVRMYHTTTIMSSLYKVKEIVKAQEFYESMQRVTAAANRTRATANAAHPGLPVGLNNPLTPGRPPASDYLPSQQTNGNYTRGWRSPPSWPSSATTPETTSSEEPEIPGSPSPPSARDAQCVDITVPYHQWSDPSTLEVPLSPPPSLEKTVQQPPPREETEMEAQIKDKPVSRPSIAPVAEGVPSDEEEEEEEEVEENDEGEEIGDEEEAEEEAEEEEAEVEEAEEAEEAEEVEEEEAEEEEAEVEAKEEKEKDEDEDEEEEEEEEEEEDAENSNLDQWAPEGSYGGTLARVRKKCQNAFSAKCHKPRCMP</sequence>
<dbReference type="AlphaFoldDB" id="A0A168B2X8"/>
<protein>
    <submittedName>
        <fullName evidence="2">Uncharacterized protein</fullName>
    </submittedName>
</protein>
<feature type="compositionally biased region" description="Basic and acidic residues" evidence="1">
    <location>
        <begin position="421"/>
        <end position="436"/>
    </location>
</feature>
<proteinExistence type="predicted"/>
<evidence type="ECO:0000313" key="2">
    <source>
        <dbReference type="EMBL" id="KZZ94717.1"/>
    </source>
</evidence>
<dbReference type="Proteomes" id="UP000078544">
    <property type="component" value="Unassembled WGS sequence"/>
</dbReference>
<feature type="region of interest" description="Disordered" evidence="1">
    <location>
        <begin position="396"/>
        <end position="551"/>
    </location>
</feature>
<name>A0A168B2X8_9HYPO</name>
<feature type="compositionally biased region" description="Low complexity" evidence="1">
    <location>
        <begin position="356"/>
        <end position="365"/>
    </location>
</feature>
<feature type="region of interest" description="Disordered" evidence="1">
    <location>
        <begin position="311"/>
        <end position="383"/>
    </location>
</feature>
<gene>
    <name evidence="2" type="ORF">AAL_04828</name>
</gene>
<feature type="compositionally biased region" description="Acidic residues" evidence="1">
    <location>
        <begin position="449"/>
        <end position="509"/>
    </location>
</feature>
<comment type="caution">
    <text evidence="2">The sequence shown here is derived from an EMBL/GenBank/DDBJ whole genome shotgun (WGS) entry which is preliminary data.</text>
</comment>
<dbReference type="STRING" id="1081109.A0A168B2X8"/>
<feature type="compositionally biased region" description="Acidic residues" evidence="1">
    <location>
        <begin position="517"/>
        <end position="537"/>
    </location>
</feature>
<keyword evidence="3" id="KW-1185">Reference proteome</keyword>
<organism evidence="2 3">
    <name type="scientific">Moelleriella libera RCEF 2490</name>
    <dbReference type="NCBI Taxonomy" id="1081109"/>
    <lineage>
        <taxon>Eukaryota</taxon>
        <taxon>Fungi</taxon>
        <taxon>Dikarya</taxon>
        <taxon>Ascomycota</taxon>
        <taxon>Pezizomycotina</taxon>
        <taxon>Sordariomycetes</taxon>
        <taxon>Hypocreomycetidae</taxon>
        <taxon>Hypocreales</taxon>
        <taxon>Clavicipitaceae</taxon>
        <taxon>Moelleriella</taxon>
    </lineage>
</organism>
<reference evidence="2 3" key="1">
    <citation type="journal article" date="2016" name="Genome Biol. Evol.">
        <title>Divergent and convergent evolution of fungal pathogenicity.</title>
        <authorList>
            <person name="Shang Y."/>
            <person name="Xiao G."/>
            <person name="Zheng P."/>
            <person name="Cen K."/>
            <person name="Zhan S."/>
            <person name="Wang C."/>
        </authorList>
    </citation>
    <scope>NUCLEOTIDE SEQUENCE [LARGE SCALE GENOMIC DNA]</scope>
    <source>
        <strain evidence="2 3">RCEF 2490</strain>
    </source>
</reference>
<accession>A0A168B2X8</accession>
<evidence type="ECO:0000256" key="1">
    <source>
        <dbReference type="SAM" id="MobiDB-lite"/>
    </source>
</evidence>
<feature type="compositionally biased region" description="Polar residues" evidence="1">
    <location>
        <begin position="336"/>
        <end position="345"/>
    </location>
</feature>
<dbReference type="EMBL" id="AZGY01000010">
    <property type="protein sequence ID" value="KZZ94717.1"/>
    <property type="molecule type" value="Genomic_DNA"/>
</dbReference>